<organism evidence="3 6">
    <name type="scientific">Paraburkholderia ginsengiterrae</name>
    <dbReference type="NCBI Taxonomy" id="1462993"/>
    <lineage>
        <taxon>Bacteria</taxon>
        <taxon>Pseudomonadati</taxon>
        <taxon>Pseudomonadota</taxon>
        <taxon>Betaproteobacteria</taxon>
        <taxon>Burkholderiales</taxon>
        <taxon>Burkholderiaceae</taxon>
        <taxon>Paraburkholderia</taxon>
    </lineage>
</organism>
<name>A0A1A9N116_9BURK</name>
<feature type="chain" id="PRO_5008393404" description="DUF4148 domain-containing protein" evidence="2">
    <location>
        <begin position="24"/>
        <end position="105"/>
    </location>
</feature>
<dbReference type="AlphaFoldDB" id="A0A1A9N116"/>
<dbReference type="OrthoDB" id="9012717at2"/>
<evidence type="ECO:0000313" key="3">
    <source>
        <dbReference type="EMBL" id="OAJ55245.1"/>
    </source>
</evidence>
<dbReference type="RefSeq" id="WP_064270095.1">
    <property type="nucleotide sequence ID" value="NZ_LXJZ01000190.1"/>
</dbReference>
<protein>
    <recommendedName>
        <fullName evidence="7">DUF4148 domain-containing protein</fullName>
    </recommendedName>
</protein>
<gene>
    <name evidence="4" type="ORF">A6V36_34525</name>
    <name evidence="3" type="ORF">A6V37_33270</name>
</gene>
<evidence type="ECO:0000313" key="4">
    <source>
        <dbReference type="EMBL" id="OAJ55659.1"/>
    </source>
</evidence>
<evidence type="ECO:0000313" key="5">
    <source>
        <dbReference type="Proteomes" id="UP000077961"/>
    </source>
</evidence>
<reference evidence="5 6" key="1">
    <citation type="submission" date="2016-04" db="EMBL/GenBank/DDBJ databases">
        <title>Reclassification of Paraburkholderia panaciterrae (Farh et al. 2015) Dobritsa &amp; Samadpour 2016 as a later homotypic synonym of Paraburkholderia ginsengiterrae (Farh et al. 2015) Dobritsa &amp; Samadpour 2016.</title>
        <authorList>
            <person name="Dobritsa A.P."/>
            <person name="Kutumbaka K."/>
            <person name="Samadpour M."/>
        </authorList>
    </citation>
    <scope>NUCLEOTIDE SEQUENCE [LARGE SCALE GENOMIC DNA]</scope>
    <source>
        <strain evidence="3 6">DCY85</strain>
        <strain evidence="4 5">DCY85-1</strain>
    </source>
</reference>
<keyword evidence="2" id="KW-0732">Signal</keyword>
<comment type="caution">
    <text evidence="3">The sequence shown here is derived from an EMBL/GenBank/DDBJ whole genome shotgun (WGS) entry which is preliminary data.</text>
</comment>
<dbReference type="EMBL" id="LXJZ01000190">
    <property type="protein sequence ID" value="OAJ55659.1"/>
    <property type="molecule type" value="Genomic_DNA"/>
</dbReference>
<evidence type="ECO:0000313" key="6">
    <source>
        <dbReference type="Proteomes" id="UP000078116"/>
    </source>
</evidence>
<dbReference type="Proteomes" id="UP000078116">
    <property type="component" value="Unassembled WGS sequence"/>
</dbReference>
<keyword evidence="5" id="KW-1185">Reference proteome</keyword>
<accession>A0A1A9N116</accession>
<dbReference type="Proteomes" id="UP000077961">
    <property type="component" value="Unassembled WGS sequence"/>
</dbReference>
<evidence type="ECO:0000256" key="2">
    <source>
        <dbReference type="SAM" id="SignalP"/>
    </source>
</evidence>
<feature type="compositionally biased region" description="Polar residues" evidence="1">
    <location>
        <begin position="40"/>
        <end position="62"/>
    </location>
</feature>
<feature type="signal peptide" evidence="2">
    <location>
        <begin position="1"/>
        <end position="23"/>
    </location>
</feature>
<sequence>MKLRIWMAMASAMLLLAPGATGASEMEAQQAAGMSGREMMQQNANESAQATTDMSFGESGQSMMPGAQPVQNVSYGGVAAGQSDAGGRHGQPCSSGPQCRIYFGQ</sequence>
<evidence type="ECO:0000256" key="1">
    <source>
        <dbReference type="SAM" id="MobiDB-lite"/>
    </source>
</evidence>
<dbReference type="EMBL" id="LXKA01000343">
    <property type="protein sequence ID" value="OAJ55245.1"/>
    <property type="molecule type" value="Genomic_DNA"/>
</dbReference>
<evidence type="ECO:0008006" key="7">
    <source>
        <dbReference type="Google" id="ProtNLM"/>
    </source>
</evidence>
<proteinExistence type="predicted"/>
<feature type="region of interest" description="Disordered" evidence="1">
    <location>
        <begin position="27"/>
        <end position="98"/>
    </location>
</feature>